<keyword evidence="2" id="KW-1185">Reference proteome</keyword>
<accession>A0A9N9DM39</accession>
<dbReference type="OrthoDB" id="10387711at2759"/>
<sequence length="114" mass="13181">GIRVSELVNIKHRDWQDNSLRIHGKGNKIRQALLPPFLVPYLKPGSRANDLGEITNIEIQFKSGKTLRTKPKDYVEPKDKKEIFLKPEEIILFFNNSTHTPNLLDAETIYLEDL</sequence>
<comment type="caution">
    <text evidence="1">The sequence shown here is derived from an EMBL/GenBank/DDBJ whole genome shotgun (WGS) entry which is preliminary data.</text>
</comment>
<protein>
    <submittedName>
        <fullName evidence="1">9566_t:CDS:1</fullName>
    </submittedName>
</protein>
<evidence type="ECO:0000313" key="2">
    <source>
        <dbReference type="Proteomes" id="UP000789831"/>
    </source>
</evidence>
<gene>
    <name evidence="1" type="ORF">AGERDE_LOCUS11115</name>
</gene>
<proteinExistence type="predicted"/>
<organism evidence="1 2">
    <name type="scientific">Ambispora gerdemannii</name>
    <dbReference type="NCBI Taxonomy" id="144530"/>
    <lineage>
        <taxon>Eukaryota</taxon>
        <taxon>Fungi</taxon>
        <taxon>Fungi incertae sedis</taxon>
        <taxon>Mucoromycota</taxon>
        <taxon>Glomeromycotina</taxon>
        <taxon>Glomeromycetes</taxon>
        <taxon>Archaeosporales</taxon>
        <taxon>Ambisporaceae</taxon>
        <taxon>Ambispora</taxon>
    </lineage>
</organism>
<dbReference type="InterPro" id="IPR011010">
    <property type="entry name" value="DNA_brk_join_enz"/>
</dbReference>
<evidence type="ECO:0000313" key="1">
    <source>
        <dbReference type="EMBL" id="CAG8644134.1"/>
    </source>
</evidence>
<name>A0A9N9DM39_9GLOM</name>
<dbReference type="EMBL" id="CAJVPL010004177">
    <property type="protein sequence ID" value="CAG8644134.1"/>
    <property type="molecule type" value="Genomic_DNA"/>
</dbReference>
<dbReference type="SUPFAM" id="SSF56349">
    <property type="entry name" value="DNA breaking-rejoining enzymes"/>
    <property type="match status" value="1"/>
</dbReference>
<dbReference type="GO" id="GO:0003677">
    <property type="term" value="F:DNA binding"/>
    <property type="evidence" value="ECO:0007669"/>
    <property type="project" value="InterPro"/>
</dbReference>
<dbReference type="Proteomes" id="UP000789831">
    <property type="component" value="Unassembled WGS sequence"/>
</dbReference>
<dbReference type="AlphaFoldDB" id="A0A9N9DM39"/>
<feature type="non-terminal residue" evidence="1">
    <location>
        <position position="1"/>
    </location>
</feature>
<reference evidence="1" key="1">
    <citation type="submission" date="2021-06" db="EMBL/GenBank/DDBJ databases">
        <authorList>
            <person name="Kallberg Y."/>
            <person name="Tangrot J."/>
            <person name="Rosling A."/>
        </authorList>
    </citation>
    <scope>NUCLEOTIDE SEQUENCE</scope>
    <source>
        <strain evidence="1">MT106</strain>
    </source>
</reference>